<accession>F0QVQ8</accession>
<comment type="pathway">
    <text evidence="4">Amino-acid biosynthesis; L-proline biosynthesis; L-proline from L-glutamate 5-semialdehyde: step 1/1.</text>
</comment>
<protein>
    <recommendedName>
        <fullName evidence="4 5">Pyrroline-5-carboxylate reductase</fullName>
        <shortName evidence="4">P5C reductase</shortName>
        <shortName evidence="4">P5CR</shortName>
        <ecNumber evidence="4 5">1.5.1.2</ecNumber>
    </recommendedName>
    <alternativeName>
        <fullName evidence="4">PCA reductase</fullName>
    </alternativeName>
</protein>
<keyword evidence="10" id="KW-1185">Reference proteome</keyword>
<comment type="function">
    <text evidence="4">Catalyzes the reduction of 1-pyrroline-5-carboxylate (PCA) to L-proline.</text>
</comment>
<dbReference type="UniPathway" id="UPA00098">
    <property type="reaction ID" value="UER00361"/>
</dbReference>
<evidence type="ECO:0000313" key="10">
    <source>
        <dbReference type="Proteomes" id="UP000007485"/>
    </source>
</evidence>
<evidence type="ECO:0000313" key="9">
    <source>
        <dbReference type="EMBL" id="ADY02082.1"/>
    </source>
</evidence>
<dbReference type="Gene3D" id="3.40.50.720">
    <property type="entry name" value="NAD(P)-binding Rossmann-like Domain"/>
    <property type="match status" value="1"/>
</dbReference>
<evidence type="ECO:0000256" key="3">
    <source>
        <dbReference type="ARBA" id="ARBA00023002"/>
    </source>
</evidence>
<dbReference type="GO" id="GO:0055129">
    <property type="term" value="P:L-proline biosynthetic process"/>
    <property type="evidence" value="ECO:0007669"/>
    <property type="project" value="UniProtKB-UniRule"/>
</dbReference>
<dbReference type="eggNOG" id="arCOG00455">
    <property type="taxonomic scope" value="Archaea"/>
</dbReference>
<dbReference type="InterPro" id="IPR008927">
    <property type="entry name" value="6-PGluconate_DH-like_C_sf"/>
</dbReference>
<dbReference type="Proteomes" id="UP000007485">
    <property type="component" value="Chromosome"/>
</dbReference>
<evidence type="ECO:0000256" key="2">
    <source>
        <dbReference type="ARBA" id="ARBA00022857"/>
    </source>
</evidence>
<dbReference type="InterPro" id="IPR029036">
    <property type="entry name" value="P5CR_dimer"/>
</dbReference>
<dbReference type="NCBIfam" id="TIGR00112">
    <property type="entry name" value="proC"/>
    <property type="match status" value="1"/>
</dbReference>
<dbReference type="Gene3D" id="1.10.3730.10">
    <property type="entry name" value="ProC C-terminal domain-like"/>
    <property type="match status" value="1"/>
</dbReference>
<dbReference type="PIRSF" id="PIRSF000193">
    <property type="entry name" value="Pyrrol-5-carb_rd"/>
    <property type="match status" value="1"/>
</dbReference>
<comment type="subcellular location">
    <subcellularLocation>
        <location evidence="4">Cytoplasm</location>
    </subcellularLocation>
</comment>
<sequence>MLWLGLLGGFIARYAIIGLGKIGTAIAKSLIKSGVDPSSISGSVRRVESVNRVRRELPGVFVSTNNAEVVKDADVVILAVKPYQVLDALIPIRNILGNEQLLISVVAGVTTGIIEELVPSKVIRAMPNIGIVIERGVTAIAPGSRVSEDDVRRACNIFGSMGRCVVVNERYMDAITAISGSGPAFMALIFEAIWEAGLLLGIPTDISWELAVGTLETSAELLRFKRPWEVVEEVTTPGGVTIRGIKVAEEGSLRGLIMRMIEETARRGREISQEIEASIRSKVSG</sequence>
<comment type="catalytic activity">
    <reaction evidence="4">
        <text>L-proline + NADP(+) = (S)-1-pyrroline-5-carboxylate + NADPH + 2 H(+)</text>
        <dbReference type="Rhea" id="RHEA:14109"/>
        <dbReference type="ChEBI" id="CHEBI:15378"/>
        <dbReference type="ChEBI" id="CHEBI:17388"/>
        <dbReference type="ChEBI" id="CHEBI:57783"/>
        <dbReference type="ChEBI" id="CHEBI:58349"/>
        <dbReference type="ChEBI" id="CHEBI:60039"/>
        <dbReference type="EC" id="1.5.1.2"/>
    </reaction>
</comment>
<dbReference type="EC" id="1.5.1.2" evidence="4 5"/>
<comment type="similarity">
    <text evidence="1 4">Belongs to the pyrroline-5-carboxylate reductase family.</text>
</comment>
<feature type="binding site" evidence="6">
    <location>
        <position position="66"/>
    </location>
    <ligand>
        <name>NADPH</name>
        <dbReference type="ChEBI" id="CHEBI:57783"/>
    </ligand>
</feature>
<keyword evidence="4" id="KW-0963">Cytoplasm</keyword>
<dbReference type="SUPFAM" id="SSF48179">
    <property type="entry name" value="6-phosphogluconate dehydrogenase C-terminal domain-like"/>
    <property type="match status" value="1"/>
</dbReference>
<gene>
    <name evidence="4" type="primary">proC</name>
    <name evidence="9" type="ordered locus">VMUT_1881</name>
</gene>
<dbReference type="PANTHER" id="PTHR11645:SF0">
    <property type="entry name" value="PYRROLINE-5-CARBOXYLATE REDUCTASE 3"/>
    <property type="match status" value="1"/>
</dbReference>
<dbReference type="HAMAP" id="MF_01925">
    <property type="entry name" value="P5C_reductase"/>
    <property type="match status" value="1"/>
</dbReference>
<dbReference type="HOGENOM" id="CLU_042344_0_0_2"/>
<evidence type="ECO:0000259" key="8">
    <source>
        <dbReference type="Pfam" id="PF14748"/>
    </source>
</evidence>
<dbReference type="SUPFAM" id="SSF51735">
    <property type="entry name" value="NAD(P)-binding Rossmann-fold domains"/>
    <property type="match status" value="1"/>
</dbReference>
<dbReference type="InterPro" id="IPR000304">
    <property type="entry name" value="Pyrroline-COOH_reductase"/>
</dbReference>
<dbReference type="GO" id="GO:0005737">
    <property type="term" value="C:cytoplasm"/>
    <property type="evidence" value="ECO:0007669"/>
    <property type="project" value="UniProtKB-SubCell"/>
</dbReference>
<evidence type="ECO:0000256" key="4">
    <source>
        <dbReference type="HAMAP-Rule" id="MF_01925"/>
    </source>
</evidence>
<keyword evidence="4" id="KW-0028">Amino-acid biosynthesis</keyword>
<dbReference type="EMBL" id="CP002529">
    <property type="protein sequence ID" value="ADY02082.1"/>
    <property type="molecule type" value="Genomic_DNA"/>
</dbReference>
<name>F0QVQ8_VULM7</name>
<feature type="domain" description="Pyrroline-5-carboxylate reductase dimerisation" evidence="8">
    <location>
        <begin position="169"/>
        <end position="270"/>
    </location>
</feature>
<dbReference type="PANTHER" id="PTHR11645">
    <property type="entry name" value="PYRROLINE-5-CARBOXYLATE REDUCTASE"/>
    <property type="match status" value="1"/>
</dbReference>
<feature type="binding site" evidence="6">
    <location>
        <begin position="79"/>
        <end position="82"/>
    </location>
    <ligand>
        <name>NADP(+)</name>
        <dbReference type="ChEBI" id="CHEBI:58349"/>
    </ligand>
</feature>
<comment type="catalytic activity">
    <reaction evidence="4">
        <text>L-proline + NAD(+) = (S)-1-pyrroline-5-carboxylate + NADH + 2 H(+)</text>
        <dbReference type="Rhea" id="RHEA:14105"/>
        <dbReference type="ChEBI" id="CHEBI:15378"/>
        <dbReference type="ChEBI" id="CHEBI:17388"/>
        <dbReference type="ChEBI" id="CHEBI:57540"/>
        <dbReference type="ChEBI" id="CHEBI:57945"/>
        <dbReference type="ChEBI" id="CHEBI:60039"/>
        <dbReference type="EC" id="1.5.1.2"/>
    </reaction>
</comment>
<evidence type="ECO:0000256" key="5">
    <source>
        <dbReference type="NCBIfam" id="TIGR00112"/>
    </source>
</evidence>
<keyword evidence="4" id="KW-0641">Proline biosynthesis</keyword>
<feature type="domain" description="Pyrroline-5-carboxylate reductase catalytic N-terminal" evidence="7">
    <location>
        <begin position="14"/>
        <end position="108"/>
    </location>
</feature>
<organism evidence="9 10">
    <name type="scientific">Vulcanisaeta moutnovskia (strain 768-28)</name>
    <dbReference type="NCBI Taxonomy" id="985053"/>
    <lineage>
        <taxon>Archaea</taxon>
        <taxon>Thermoproteota</taxon>
        <taxon>Thermoprotei</taxon>
        <taxon>Thermoproteales</taxon>
        <taxon>Thermoproteaceae</taxon>
        <taxon>Vulcanisaeta</taxon>
    </lineage>
</organism>
<keyword evidence="3 4" id="KW-0560">Oxidoreductase</keyword>
<dbReference type="KEGG" id="vmo:VMUT_1881"/>
<dbReference type="GO" id="GO:0004735">
    <property type="term" value="F:pyrroline-5-carboxylate reductase activity"/>
    <property type="evidence" value="ECO:0007669"/>
    <property type="project" value="UniProtKB-UniRule"/>
</dbReference>
<evidence type="ECO:0000256" key="1">
    <source>
        <dbReference type="ARBA" id="ARBA00005525"/>
    </source>
</evidence>
<dbReference type="Pfam" id="PF14748">
    <property type="entry name" value="P5CR_dimer"/>
    <property type="match status" value="1"/>
</dbReference>
<dbReference type="InterPro" id="IPR028939">
    <property type="entry name" value="P5C_Rdtase_cat_N"/>
</dbReference>
<dbReference type="AlphaFoldDB" id="F0QVQ8"/>
<evidence type="ECO:0000259" key="7">
    <source>
        <dbReference type="Pfam" id="PF03807"/>
    </source>
</evidence>
<dbReference type="STRING" id="985053.VMUT_1881"/>
<reference evidence="9 10" key="1">
    <citation type="journal article" date="2011" name="J. Bacteriol.">
        <title>Complete genome sequence of 'Vulcanisaeta moutnovskia' strain 768-28, a novel member of the hyperthermophilic crenarchaeal genus vulcanisaeta.</title>
        <authorList>
            <person name="Gumerov V.M."/>
            <person name="Mardanov A.V."/>
            <person name="Beletsky A.V."/>
            <person name="Prokofeva M.I."/>
            <person name="Bonch-Osmolovskaya E.A."/>
            <person name="Ravin N.V."/>
            <person name="Skryabin K.G."/>
        </authorList>
    </citation>
    <scope>NUCLEOTIDE SEQUENCE [LARGE SCALE GENOMIC DNA]</scope>
    <source>
        <strain evidence="9 10">768-28</strain>
    </source>
</reference>
<dbReference type="Pfam" id="PF03807">
    <property type="entry name" value="F420_oxidored"/>
    <property type="match status" value="1"/>
</dbReference>
<keyword evidence="2 4" id="KW-0521">NADP</keyword>
<proteinExistence type="inferred from homology"/>
<evidence type="ECO:0000256" key="6">
    <source>
        <dbReference type="PIRSR" id="PIRSR000193-1"/>
    </source>
</evidence>
<dbReference type="InterPro" id="IPR036291">
    <property type="entry name" value="NAD(P)-bd_dom_sf"/>
</dbReference>